<evidence type="ECO:0000313" key="6">
    <source>
        <dbReference type="Proteomes" id="UP000807306"/>
    </source>
</evidence>
<dbReference type="GO" id="GO:0016491">
    <property type="term" value="F:oxidoreductase activity"/>
    <property type="evidence" value="ECO:0007669"/>
    <property type="project" value="UniProtKB-KW"/>
</dbReference>
<sequence>MSDSRLPLKLSTDTGKNLSAYLLALRWNMSRIVLVTGASAGIGFELVHLLAEKGHKVYLGARDLTSGEKALDKLTSDGHKNVKLIQLDVNKPSTLYAAREVIEATEGKLDALVNNAGIGSLHLDQNALTVDVATIRETMETNLYGLIATCQTFIPLLRKSISGVPVILNVSTALGSNWTQAQTDSLLRVVAYSTSKAAANSYTIALAHELKDEGFKVNAVTPGFTSTKLNGFHKGGKSARDGALVLLPWVLLDKEGGTGLFIGENQKEVPW</sequence>
<dbReference type="OrthoDB" id="1933717at2759"/>
<reference evidence="5" key="1">
    <citation type="submission" date="2020-11" db="EMBL/GenBank/DDBJ databases">
        <authorList>
            <consortium name="DOE Joint Genome Institute"/>
            <person name="Ahrendt S."/>
            <person name="Riley R."/>
            <person name="Andreopoulos W."/>
            <person name="Labutti K."/>
            <person name="Pangilinan J."/>
            <person name="Ruiz-Duenas F.J."/>
            <person name="Barrasa J.M."/>
            <person name="Sanchez-Garcia M."/>
            <person name="Camarero S."/>
            <person name="Miyauchi S."/>
            <person name="Serrano A."/>
            <person name="Linde D."/>
            <person name="Babiker R."/>
            <person name="Drula E."/>
            <person name="Ayuso-Fernandez I."/>
            <person name="Pacheco R."/>
            <person name="Padilla G."/>
            <person name="Ferreira P."/>
            <person name="Barriuso J."/>
            <person name="Kellner H."/>
            <person name="Castanera R."/>
            <person name="Alfaro M."/>
            <person name="Ramirez L."/>
            <person name="Pisabarro A.G."/>
            <person name="Kuo A."/>
            <person name="Tritt A."/>
            <person name="Lipzen A."/>
            <person name="He G."/>
            <person name="Yan M."/>
            <person name="Ng V."/>
            <person name="Cullen D."/>
            <person name="Martin F."/>
            <person name="Rosso M.-N."/>
            <person name="Henrissat B."/>
            <person name="Hibbett D."/>
            <person name="Martinez A.T."/>
            <person name="Grigoriev I.V."/>
        </authorList>
    </citation>
    <scope>NUCLEOTIDE SEQUENCE</scope>
    <source>
        <strain evidence="5">CBS 506.95</strain>
    </source>
</reference>
<dbReference type="PANTHER" id="PTHR43490:SF99">
    <property type="entry name" value="SHORT-CHAIN DEHYDROGENASE_REDUCTASE"/>
    <property type="match status" value="1"/>
</dbReference>
<comment type="caution">
    <text evidence="5">The sequence shown here is derived from an EMBL/GenBank/DDBJ whole genome shotgun (WGS) entry which is preliminary data.</text>
</comment>
<protein>
    <recommendedName>
        <fullName evidence="7">NAD(P)-binding protein</fullName>
    </recommendedName>
</protein>
<evidence type="ECO:0000256" key="4">
    <source>
        <dbReference type="RuleBase" id="RU000363"/>
    </source>
</evidence>
<dbReference type="Proteomes" id="UP000807306">
    <property type="component" value="Unassembled WGS sequence"/>
</dbReference>
<dbReference type="SUPFAM" id="SSF51735">
    <property type="entry name" value="NAD(P)-binding Rossmann-fold domains"/>
    <property type="match status" value="1"/>
</dbReference>
<dbReference type="Gene3D" id="3.40.50.720">
    <property type="entry name" value="NAD(P)-binding Rossmann-like Domain"/>
    <property type="match status" value="1"/>
</dbReference>
<dbReference type="PRINTS" id="PR00080">
    <property type="entry name" value="SDRFAMILY"/>
</dbReference>
<dbReference type="Pfam" id="PF00106">
    <property type="entry name" value="adh_short"/>
    <property type="match status" value="1"/>
</dbReference>
<evidence type="ECO:0008006" key="7">
    <source>
        <dbReference type="Google" id="ProtNLM"/>
    </source>
</evidence>
<proteinExistence type="inferred from homology"/>
<evidence type="ECO:0000256" key="2">
    <source>
        <dbReference type="ARBA" id="ARBA00022857"/>
    </source>
</evidence>
<dbReference type="AlphaFoldDB" id="A0A9P6ELY2"/>
<gene>
    <name evidence="5" type="ORF">CPB83DRAFT_892290</name>
</gene>
<organism evidence="5 6">
    <name type="scientific">Crepidotus variabilis</name>
    <dbReference type="NCBI Taxonomy" id="179855"/>
    <lineage>
        <taxon>Eukaryota</taxon>
        <taxon>Fungi</taxon>
        <taxon>Dikarya</taxon>
        <taxon>Basidiomycota</taxon>
        <taxon>Agaricomycotina</taxon>
        <taxon>Agaricomycetes</taxon>
        <taxon>Agaricomycetidae</taxon>
        <taxon>Agaricales</taxon>
        <taxon>Agaricineae</taxon>
        <taxon>Crepidotaceae</taxon>
        <taxon>Crepidotus</taxon>
    </lineage>
</organism>
<evidence type="ECO:0000256" key="3">
    <source>
        <dbReference type="ARBA" id="ARBA00023002"/>
    </source>
</evidence>
<dbReference type="PRINTS" id="PR00081">
    <property type="entry name" value="GDHRDH"/>
</dbReference>
<keyword evidence="3" id="KW-0560">Oxidoreductase</keyword>
<evidence type="ECO:0000256" key="1">
    <source>
        <dbReference type="ARBA" id="ARBA00006484"/>
    </source>
</evidence>
<dbReference type="EMBL" id="MU157837">
    <property type="protein sequence ID" value="KAF9531024.1"/>
    <property type="molecule type" value="Genomic_DNA"/>
</dbReference>
<comment type="similarity">
    <text evidence="1 4">Belongs to the short-chain dehydrogenases/reductases (SDR) family.</text>
</comment>
<name>A0A9P6ELY2_9AGAR</name>
<dbReference type="InterPro" id="IPR002347">
    <property type="entry name" value="SDR_fam"/>
</dbReference>
<evidence type="ECO:0000313" key="5">
    <source>
        <dbReference type="EMBL" id="KAF9531024.1"/>
    </source>
</evidence>
<dbReference type="InterPro" id="IPR036291">
    <property type="entry name" value="NAD(P)-bd_dom_sf"/>
</dbReference>
<keyword evidence="2" id="KW-0521">NADP</keyword>
<accession>A0A9P6ELY2</accession>
<keyword evidence="6" id="KW-1185">Reference proteome</keyword>
<dbReference type="PANTHER" id="PTHR43490">
    <property type="entry name" value="(+)-NEOMENTHOL DEHYDROGENASE"/>
    <property type="match status" value="1"/>
</dbReference>